<dbReference type="Proteomes" id="UP000030686">
    <property type="component" value="Unassembled WGS sequence"/>
</dbReference>
<dbReference type="OrthoDB" id="10390013at2759"/>
<proteinExistence type="predicted"/>
<name>W6QEY3_PENRF</name>
<organism evidence="1 2">
    <name type="scientific">Penicillium roqueforti (strain FM164)</name>
    <dbReference type="NCBI Taxonomy" id="1365484"/>
    <lineage>
        <taxon>Eukaryota</taxon>
        <taxon>Fungi</taxon>
        <taxon>Dikarya</taxon>
        <taxon>Ascomycota</taxon>
        <taxon>Pezizomycotina</taxon>
        <taxon>Eurotiomycetes</taxon>
        <taxon>Eurotiomycetidae</taxon>
        <taxon>Eurotiales</taxon>
        <taxon>Aspergillaceae</taxon>
        <taxon>Penicillium</taxon>
    </lineage>
</organism>
<dbReference type="AlphaFoldDB" id="W6QEY3"/>
<keyword evidence="2" id="KW-1185">Reference proteome</keyword>
<accession>W6QEY3</accession>
<sequence>MAFGQNPVSVLMIDEVMSQSIMAAIKKSLQDRTTHWGGVTSGVQSPVIFAKAVAFLLHRDRVIPGHESLIIASIRHLANAGTDSAMQE</sequence>
<gene>
    <name evidence="1" type="ORF">PROQFM164_S04g000154</name>
</gene>
<evidence type="ECO:0000313" key="1">
    <source>
        <dbReference type="EMBL" id="CDM35273.1"/>
    </source>
</evidence>
<dbReference type="EMBL" id="HG792018">
    <property type="protein sequence ID" value="CDM35273.1"/>
    <property type="molecule type" value="Genomic_DNA"/>
</dbReference>
<reference evidence="1" key="1">
    <citation type="journal article" date="2014" name="Nat. Commun.">
        <title>Multiple recent horizontal transfers of a large genomic region in cheese making fungi.</title>
        <authorList>
            <person name="Cheeseman K."/>
            <person name="Ropars J."/>
            <person name="Renault P."/>
            <person name="Dupont J."/>
            <person name="Gouzy J."/>
            <person name="Branca A."/>
            <person name="Abraham A.L."/>
            <person name="Ceppi M."/>
            <person name="Conseiller E."/>
            <person name="Debuchy R."/>
            <person name="Malagnac F."/>
            <person name="Goarin A."/>
            <person name="Silar P."/>
            <person name="Lacoste S."/>
            <person name="Sallet E."/>
            <person name="Bensimon A."/>
            <person name="Giraud T."/>
            <person name="Brygoo Y."/>
        </authorList>
    </citation>
    <scope>NUCLEOTIDE SEQUENCE [LARGE SCALE GENOMIC DNA]</scope>
    <source>
        <strain evidence="1">FM164</strain>
    </source>
</reference>
<protein>
    <submittedName>
        <fullName evidence="1">Genomic scaffold, ProqFM164S04</fullName>
    </submittedName>
</protein>
<evidence type="ECO:0000313" key="2">
    <source>
        <dbReference type="Proteomes" id="UP000030686"/>
    </source>
</evidence>